<keyword evidence="6" id="KW-1185">Reference proteome</keyword>
<name>A0A8W8HRW5_MAGGI</name>
<feature type="domain" description="RCC1-like" evidence="4">
    <location>
        <begin position="45"/>
        <end position="326"/>
    </location>
</feature>
<dbReference type="AlphaFoldDB" id="A0A8W8HRW5"/>
<dbReference type="InterPro" id="IPR058923">
    <property type="entry name" value="RCC1-like_dom"/>
</dbReference>
<feature type="repeat" description="RCC1" evidence="2">
    <location>
        <begin position="154"/>
        <end position="210"/>
    </location>
</feature>
<dbReference type="EnsemblMetazoa" id="G10793.2">
    <property type="protein sequence ID" value="G10793.2:cds"/>
    <property type="gene ID" value="G10793"/>
</dbReference>
<dbReference type="PROSITE" id="PS00626">
    <property type="entry name" value="RCC1_2"/>
    <property type="match status" value="1"/>
</dbReference>
<dbReference type="Gene3D" id="2.130.10.30">
    <property type="entry name" value="Regulator of chromosome condensation 1/beta-lactamase-inhibitor protein II"/>
    <property type="match status" value="2"/>
</dbReference>
<feature type="region of interest" description="Disordered" evidence="3">
    <location>
        <begin position="542"/>
        <end position="625"/>
    </location>
</feature>
<dbReference type="Pfam" id="PF25390">
    <property type="entry name" value="WD40_RLD"/>
    <property type="match status" value="1"/>
</dbReference>
<dbReference type="PANTHER" id="PTHR22872">
    <property type="entry name" value="BTK-BINDING PROTEIN-RELATED"/>
    <property type="match status" value="1"/>
</dbReference>
<feature type="repeat" description="RCC1" evidence="2">
    <location>
        <begin position="261"/>
        <end position="307"/>
    </location>
</feature>
<feature type="region of interest" description="Disordered" evidence="3">
    <location>
        <begin position="870"/>
        <end position="934"/>
    </location>
</feature>
<dbReference type="InterPro" id="IPR009091">
    <property type="entry name" value="RCC1/BLIP-II"/>
</dbReference>
<dbReference type="Proteomes" id="UP000005408">
    <property type="component" value="Unassembled WGS sequence"/>
</dbReference>
<dbReference type="PRINTS" id="PR00633">
    <property type="entry name" value="RCCNDNSATION"/>
</dbReference>
<accession>A0A8W8HRW5</accession>
<feature type="repeat" description="RCC1" evidence="2">
    <location>
        <begin position="211"/>
        <end position="260"/>
    </location>
</feature>
<dbReference type="SUPFAM" id="SSF50985">
    <property type="entry name" value="RCC1/BLIP-II"/>
    <property type="match status" value="1"/>
</dbReference>
<dbReference type="Pfam" id="PF13540">
    <property type="entry name" value="RCC1_2"/>
    <property type="match status" value="1"/>
</dbReference>
<feature type="region of interest" description="Disordered" evidence="3">
    <location>
        <begin position="424"/>
        <end position="466"/>
    </location>
</feature>
<organism evidence="5 6">
    <name type="scientific">Magallana gigas</name>
    <name type="common">Pacific oyster</name>
    <name type="synonym">Crassostrea gigas</name>
    <dbReference type="NCBI Taxonomy" id="29159"/>
    <lineage>
        <taxon>Eukaryota</taxon>
        <taxon>Metazoa</taxon>
        <taxon>Spiralia</taxon>
        <taxon>Lophotrochozoa</taxon>
        <taxon>Mollusca</taxon>
        <taxon>Bivalvia</taxon>
        <taxon>Autobranchia</taxon>
        <taxon>Pteriomorphia</taxon>
        <taxon>Ostreida</taxon>
        <taxon>Ostreoidea</taxon>
        <taxon>Ostreidae</taxon>
        <taxon>Magallana</taxon>
    </lineage>
</organism>
<feature type="compositionally biased region" description="Acidic residues" evidence="3">
    <location>
        <begin position="902"/>
        <end position="913"/>
    </location>
</feature>
<dbReference type="InterPro" id="IPR051625">
    <property type="entry name" value="Signaling_Regulatory_Domain"/>
</dbReference>
<protein>
    <recommendedName>
        <fullName evidence="4">RCC1-like domain-containing protein</fullName>
    </recommendedName>
</protein>
<evidence type="ECO:0000256" key="3">
    <source>
        <dbReference type="SAM" id="MobiDB-lite"/>
    </source>
</evidence>
<evidence type="ECO:0000256" key="2">
    <source>
        <dbReference type="PROSITE-ProRule" id="PRU00235"/>
    </source>
</evidence>
<reference evidence="5" key="1">
    <citation type="submission" date="2022-08" db="UniProtKB">
        <authorList>
            <consortium name="EnsemblMetazoa"/>
        </authorList>
    </citation>
    <scope>IDENTIFICATION</scope>
    <source>
        <strain evidence="5">05x7-T-G4-1.051#20</strain>
    </source>
</reference>
<dbReference type="PROSITE" id="PS50012">
    <property type="entry name" value="RCC1_3"/>
    <property type="match status" value="5"/>
</dbReference>
<proteinExistence type="predicted"/>
<feature type="compositionally biased region" description="Acidic residues" evidence="3">
    <location>
        <begin position="438"/>
        <end position="452"/>
    </location>
</feature>
<dbReference type="InterPro" id="IPR000408">
    <property type="entry name" value="Reg_chr_condens"/>
</dbReference>
<evidence type="ECO:0000259" key="4">
    <source>
        <dbReference type="Pfam" id="PF25390"/>
    </source>
</evidence>
<keyword evidence="1" id="KW-0677">Repeat</keyword>
<evidence type="ECO:0000313" key="6">
    <source>
        <dbReference type="Proteomes" id="UP000005408"/>
    </source>
</evidence>
<sequence length="934" mass="102322">MLDLDKNTDFSSTPVWQEKYAVLPPIQEEMNGEEEGDPDEGGGHRVISWGCGEFGQHCHGCKEDVAFSIGLLKEILPGQVKFVACGASHTILVNDSNEMYSWGNGNSGQLGTNVKELQWQPERVHLYDNNPVTLPDVAGVACGGRHSMVWLSNGNVFSFGNNFHAQLGYDYRSKNYKENQVKPHLLKILIHRPVVHISCGEKHSLFRFQDGTIACVGSNANGQIGNGTLEEVTVPVLVEIADPVKYVASGANHNLAITCQGDVFMWGYGKGCGNKNKDILSPEKVPLKRKVVEVSGGATHSLALSGSGNIYVWGSGLDGQLGLGNSNTFQSFPKKLKHPELRRSVVKIQAGEYYSTAITESGSVFIWGKNSHVIRPDKPSNAKFWLPFHINKGLGPIQKVFCGSWHAVAITGNPAPFAYHSANSEASEQDFPMASPAEEGEQDTSSDSEGDFSELPRITVKKDSSTNKESTKISIADFYSGQDVYSDEGEAPSPAFFIEESSNHLKSDTMPVDKPESAKSHIVVQVPRPTVTVVDVACSPIPFSESDSESESGARTPQVLAKPVSAKSNKVPQVTLEPLQVAPSDSRLSNSVQSNGFRSDRSHTRVSVQPKYFTNPPDRDKSTMCKQPSTTVIQLSRLQNGNTQLRTVTQDSNGSRSTFRSGRMSDTAVVNLYCYENVMDGTPAKWNRSTESSLGDYGRQFGNGDILEEARRAARLPPKRNTPSRSIPSKKSTDANFVRPIISGYLLRQKLQISRTDTVIGPLSVPKKNLTPRLNPMERYASVHNPSSSSSKFQEKKAKFGLKTPRNVSIPDTRSNMKQELEEMCIKGATGPKKAMFSSATSWKNKGDLARINNLKNDNMKAKTSLTFSPDVINGEKREKNLKVNGHDKENDTSKVPSFDQENGEEGEEEEDGNSYVVEETMSDNGRKSVTQAS</sequence>
<evidence type="ECO:0000256" key="1">
    <source>
        <dbReference type="ARBA" id="ARBA00022737"/>
    </source>
</evidence>
<feature type="compositionally biased region" description="Basic and acidic residues" evidence="3">
    <location>
        <begin position="874"/>
        <end position="893"/>
    </location>
</feature>
<feature type="repeat" description="RCC1" evidence="2">
    <location>
        <begin position="97"/>
        <end position="153"/>
    </location>
</feature>
<feature type="compositionally biased region" description="Polar residues" evidence="3">
    <location>
        <begin position="586"/>
        <end position="597"/>
    </location>
</feature>
<evidence type="ECO:0000313" key="5">
    <source>
        <dbReference type="EnsemblMetazoa" id="G10793.2:cds"/>
    </source>
</evidence>
<feature type="repeat" description="RCC1" evidence="2">
    <location>
        <begin position="308"/>
        <end position="361"/>
    </location>
</feature>